<sequence>MMERITERAFENSRTTLRERHRYESSTVANVNKPRGRRASRSRAGESSSQKATYSAGNLAVLQNAIGYLKRAYNIAYDEGKFSDDLADADNIVKRILQCFSLQQTRYSTHTVATSTVVTDATAREVTPVQSRSTVTRSIWTVVLKQTKRLGSLTSSGVSLDIAPSLTGRSAVCKPCTCNRQDKYRYPTCVVCPKSESRSRWVMV</sequence>
<organism evidence="1 2">
    <name type="scientific">Lipomyces orientalis</name>
    <dbReference type="NCBI Taxonomy" id="1233043"/>
    <lineage>
        <taxon>Eukaryota</taxon>
        <taxon>Fungi</taxon>
        <taxon>Dikarya</taxon>
        <taxon>Ascomycota</taxon>
        <taxon>Saccharomycotina</taxon>
        <taxon>Lipomycetes</taxon>
        <taxon>Lipomycetales</taxon>
        <taxon>Lipomycetaceae</taxon>
        <taxon>Lipomyces</taxon>
    </lineage>
</organism>
<dbReference type="Proteomes" id="UP001489719">
    <property type="component" value="Unassembled WGS sequence"/>
</dbReference>
<name>A0ACC3TG86_9ASCO</name>
<evidence type="ECO:0000313" key="1">
    <source>
        <dbReference type="EMBL" id="KAK9319887.1"/>
    </source>
</evidence>
<comment type="caution">
    <text evidence="1">The sequence shown here is derived from an EMBL/GenBank/DDBJ whole genome shotgun (WGS) entry which is preliminary data.</text>
</comment>
<evidence type="ECO:0000313" key="2">
    <source>
        <dbReference type="Proteomes" id="UP001489719"/>
    </source>
</evidence>
<protein>
    <submittedName>
        <fullName evidence="1">Uncharacterized protein</fullName>
    </submittedName>
</protein>
<proteinExistence type="predicted"/>
<reference evidence="2" key="1">
    <citation type="journal article" date="2024" name="Front. Bioeng. Biotechnol.">
        <title>Genome-scale model development and genomic sequencing of the oleaginous clade Lipomyces.</title>
        <authorList>
            <person name="Czajka J.J."/>
            <person name="Han Y."/>
            <person name="Kim J."/>
            <person name="Mondo S.J."/>
            <person name="Hofstad B.A."/>
            <person name="Robles A."/>
            <person name="Haridas S."/>
            <person name="Riley R."/>
            <person name="LaButti K."/>
            <person name="Pangilinan J."/>
            <person name="Andreopoulos W."/>
            <person name="Lipzen A."/>
            <person name="Yan J."/>
            <person name="Wang M."/>
            <person name="Ng V."/>
            <person name="Grigoriev I.V."/>
            <person name="Spatafora J.W."/>
            <person name="Magnuson J.K."/>
            <person name="Baker S.E."/>
            <person name="Pomraning K.R."/>
        </authorList>
    </citation>
    <scope>NUCLEOTIDE SEQUENCE [LARGE SCALE GENOMIC DNA]</scope>
    <source>
        <strain evidence="2">CBS 10300</strain>
    </source>
</reference>
<keyword evidence="2" id="KW-1185">Reference proteome</keyword>
<dbReference type="EMBL" id="MU970156">
    <property type="protein sequence ID" value="KAK9319887.1"/>
    <property type="molecule type" value="Genomic_DNA"/>
</dbReference>
<gene>
    <name evidence="1" type="ORF">V1517DRAFT_310350</name>
</gene>
<accession>A0ACC3TG86</accession>